<proteinExistence type="predicted"/>
<feature type="compositionally biased region" description="Low complexity" evidence="1">
    <location>
        <begin position="847"/>
        <end position="862"/>
    </location>
</feature>
<evidence type="ECO:0000313" key="4">
    <source>
        <dbReference type="EMBL" id="KAI1858259.1"/>
    </source>
</evidence>
<feature type="compositionally biased region" description="Polar residues" evidence="1">
    <location>
        <begin position="387"/>
        <end position="398"/>
    </location>
</feature>
<feature type="compositionally biased region" description="Low complexity" evidence="1">
    <location>
        <begin position="239"/>
        <end position="282"/>
    </location>
</feature>
<feature type="chain" id="PRO_5040210138" description="PA14 domain-containing protein" evidence="2">
    <location>
        <begin position="21"/>
        <end position="1922"/>
    </location>
</feature>
<feature type="region of interest" description="Disordered" evidence="1">
    <location>
        <begin position="820"/>
        <end position="839"/>
    </location>
</feature>
<reference evidence="4" key="1">
    <citation type="submission" date="2021-03" db="EMBL/GenBank/DDBJ databases">
        <title>Revisited historic fungal species revealed as producer of novel bioactive compounds through whole genome sequencing and comparative genomics.</title>
        <authorList>
            <person name="Vignolle G.A."/>
            <person name="Hochenegger N."/>
            <person name="Mach R.L."/>
            <person name="Mach-Aigner A.R."/>
            <person name="Javad Rahimi M."/>
            <person name="Salim K.A."/>
            <person name="Chan C.M."/>
            <person name="Lim L.B.L."/>
            <person name="Cai F."/>
            <person name="Druzhinina I.S."/>
            <person name="U'Ren J.M."/>
            <person name="Derntl C."/>
        </authorList>
    </citation>
    <scope>NUCLEOTIDE SEQUENCE</scope>
    <source>
        <strain evidence="4">TUCIM 5799</strain>
    </source>
</reference>
<accession>A0A9P9WDF6</accession>
<dbReference type="InterPro" id="IPR037524">
    <property type="entry name" value="PA14/GLEYA"/>
</dbReference>
<evidence type="ECO:0000313" key="5">
    <source>
        <dbReference type="Proteomes" id="UP000829685"/>
    </source>
</evidence>
<feature type="signal peptide" evidence="2">
    <location>
        <begin position="1"/>
        <end position="20"/>
    </location>
</feature>
<feature type="compositionally biased region" description="Low complexity" evidence="1">
    <location>
        <begin position="828"/>
        <end position="839"/>
    </location>
</feature>
<gene>
    <name evidence="4" type="ORF">JX265_010927</name>
</gene>
<dbReference type="InterPro" id="IPR054293">
    <property type="entry name" value="DUF7029"/>
</dbReference>
<dbReference type="PROSITE" id="PS51820">
    <property type="entry name" value="PA14"/>
    <property type="match status" value="1"/>
</dbReference>
<feature type="compositionally biased region" description="Low complexity" evidence="1">
    <location>
        <begin position="634"/>
        <end position="808"/>
    </location>
</feature>
<feature type="region of interest" description="Disordered" evidence="1">
    <location>
        <begin position="879"/>
        <end position="1050"/>
    </location>
</feature>
<feature type="compositionally biased region" description="Polar residues" evidence="1">
    <location>
        <begin position="616"/>
        <end position="633"/>
    </location>
</feature>
<sequence length="1922" mass="198585">MRLIWPALALLASVPLPVVATAKQCKAGRPRPHMPDAGLEIFANGACSESRELPIAISQWAVGHYRKTTVNPVKSMCDCLQSQLANGENAQWSLCSIPAELGKAEPVALANACICFQQVMTVYKTPTQFPAASKPSETRELPNNYALGAPPTITHSPAVTNGEMLFATCSVSTSLVISGASTSTLLVTVTNTVGQPSTSPVGARSNGVHSTYSVSTSVSIGDTRTPTFWSTATTSLSSMSTIRTDTSSSRVQPISSSSTVSDFTASSHSPTTSSSKTASGSTENGTSNGIPVTTTSSITGSLTGVASTSGTINSASFTVTTIASPQPTTATQVDTSSNGVHPTFSSSIPSSFISSSTSTSTTFSSTSSSSTPSGASSSAVFSSSSSNTEPTQMETSSDGVHPTFLTSSSVISATSVATSSTPPSPTSSTATSTTPSTTESTTASTISSSALTTSITSPGTTEGIVSSSTSSSTMETIPISTALSSTESSTTESSPSSSSTTFGNITETSTAESRTTESSPSSSSTTFGNFTETSTTESRTTESSTMEISITETSIAESSTSERNPTSTNTTQTSTMETRSTETSVAASSTLSSNSISISITEASKTESSTTEISAMRTSTTDSSATKNSTIQGSTAESSTLSSSTTPISTTETSTMDNSTVKSSTTESSVMETSTTETSTLETRTTENSTRFSSTTEASTAESSITETGSSEISTSEISPIRTSTTESSTTENSTIQSSTTESSPLSSSAASNSTTQTSTSTSSITNRRTLGTSTPESTITESTTMKSSSTEISTIGTGTTGSSTTNSISAAFSTSESSVRETSIIRTPTTNTSATETSTMGITAQSSTLPSSVTFSSTTDTSTEESNIMEISTTEIRTTESITTEASATETSTEIISIESSTTTSSTLSNTTTSSSATDTSNAESSTTETTATTPMGTTAESSSLPSSTTFSSTTEISSMGTSTTETSTTESSTTSSSSTDTALPTSTTDTTSSSSQVITTDTDSTASQPTTLSQASSTDQTSSSSITTTSSDISTITSGSSSSTTVFPTDAVGTTSEFDGPLTLDAAPTVTLMPAPPFGIDQGSLDVVTPANTNQLWYTSPPDDASEITGTILRLNMTYQHLSVALDQSIYIRSVTCAGSTLTTVFGDAGVYSYAAPIWRATSQILFITATSSCSIDGQNEFFLTSGSPSCDDASQTCSATVTIVNLGDVFSNLDADLGAIEVDTTASTTTTANPTACSAPPATSISNLPAASCGPGFDQTIDSGLGYYSGAESDVDVVLAQIAPGTQSSTPKRSLFDLLVAKMAAITQRGISKRGLFSFVSAAVTRVASAVKTVATTVAKAVVTVAAKVVAPAAQFVARAAVSIAKTTVAAAKAVYNVVKFVVTGNYNQSFNLHLDMAPPSSLLTQSPYNNNELGFRFYKFGVSKQDPGYSLWENALELLGNQLGANAKPEPGVELWCIDCGIKGDITTTGLISANLGGVTNAQVKISGSMYAGLFVGIDAFATIKRQYSRQILMRGLPTLSIPKVFTLGPSISLNVSAEARIELLGRALTGASLSWPSIAGTLDFLDSSKSSTSGFTPVLNATLQVTEGAKLILSFELPISVNFGFDILDGKYKKEASLIDTPSLQAIMDYEEQSSVTGSTGNGGCATINTIPSTNCYGVYWNISAVNDVELDLFGRATYNLDHYESNKIAEGCVGTEASSAGNIDTCTSTSSAPVGQQTTATTEMPATTTTAGPPCTSTINGLRWAYYTAPSDFNIDEVHNSAPLATGLALAENGIDNLIIDDGQPITSIYQTPVPSLPQDFFFLSHVGYIYAYVAGSYVFTSNNVDDDLYMWWGPNAISAWNSGNADLRTTVGDDFTSVTVYLQQGQYYPIRIIYDQKYGNEFWFYSLSDPNGDDILSMASPYIVSDSCDGAAFVP</sequence>
<feature type="region of interest" description="Disordered" evidence="1">
    <location>
        <begin position="239"/>
        <end position="294"/>
    </location>
</feature>
<keyword evidence="5" id="KW-1185">Reference proteome</keyword>
<dbReference type="Pfam" id="PF22974">
    <property type="entry name" value="DUF7029"/>
    <property type="match status" value="1"/>
</dbReference>
<evidence type="ECO:0000259" key="3">
    <source>
        <dbReference type="PROSITE" id="PS51820"/>
    </source>
</evidence>
<feature type="region of interest" description="Disordered" evidence="1">
    <location>
        <begin position="844"/>
        <end position="867"/>
    </location>
</feature>
<feature type="compositionally biased region" description="Low complexity" evidence="1">
    <location>
        <begin position="343"/>
        <end position="386"/>
    </location>
</feature>
<keyword evidence="2" id="KW-0732">Signal</keyword>
<dbReference type="Pfam" id="PF10528">
    <property type="entry name" value="GLEYA"/>
    <property type="match status" value="1"/>
</dbReference>
<feature type="compositionally biased region" description="Polar residues" evidence="1">
    <location>
        <begin position="327"/>
        <end position="340"/>
    </location>
</feature>
<feature type="compositionally biased region" description="Polar residues" evidence="1">
    <location>
        <begin position="283"/>
        <end position="292"/>
    </location>
</feature>
<dbReference type="EMBL" id="JAFIMR010000037">
    <property type="protein sequence ID" value="KAI1858259.1"/>
    <property type="molecule type" value="Genomic_DNA"/>
</dbReference>
<protein>
    <recommendedName>
        <fullName evidence="3">PA14 domain-containing protein</fullName>
    </recommendedName>
</protein>
<name>A0A9P9WDF6_9PEZI</name>
<feature type="region of interest" description="Disordered" evidence="1">
    <location>
        <begin position="327"/>
        <end position="808"/>
    </location>
</feature>
<dbReference type="InterPro" id="IPR018871">
    <property type="entry name" value="GLEYA_adhesin_domain"/>
</dbReference>
<feature type="compositionally biased region" description="Low complexity" evidence="1">
    <location>
        <begin position="406"/>
        <end position="614"/>
    </location>
</feature>
<comment type="caution">
    <text evidence="4">The sequence shown here is derived from an EMBL/GenBank/DDBJ whole genome shotgun (WGS) entry which is preliminary data.</text>
</comment>
<evidence type="ECO:0000256" key="1">
    <source>
        <dbReference type="SAM" id="MobiDB-lite"/>
    </source>
</evidence>
<organism evidence="4 5">
    <name type="scientific">Neoarthrinium moseri</name>
    <dbReference type="NCBI Taxonomy" id="1658444"/>
    <lineage>
        <taxon>Eukaryota</taxon>
        <taxon>Fungi</taxon>
        <taxon>Dikarya</taxon>
        <taxon>Ascomycota</taxon>
        <taxon>Pezizomycotina</taxon>
        <taxon>Sordariomycetes</taxon>
        <taxon>Xylariomycetidae</taxon>
        <taxon>Amphisphaeriales</taxon>
        <taxon>Apiosporaceae</taxon>
        <taxon>Neoarthrinium</taxon>
    </lineage>
</organism>
<evidence type="ECO:0000256" key="2">
    <source>
        <dbReference type="SAM" id="SignalP"/>
    </source>
</evidence>
<feature type="domain" description="PA14" evidence="3">
    <location>
        <begin position="1743"/>
        <end position="1909"/>
    </location>
</feature>
<dbReference type="Proteomes" id="UP000829685">
    <property type="component" value="Unassembled WGS sequence"/>
</dbReference>
<feature type="compositionally biased region" description="Low complexity" evidence="1">
    <location>
        <begin position="879"/>
        <end position="1047"/>
    </location>
</feature>